<dbReference type="Pfam" id="PF05518">
    <property type="entry name" value="Totivirus_coat"/>
    <property type="match status" value="1"/>
</dbReference>
<dbReference type="Proteomes" id="UP000285405">
    <property type="component" value="Unassembled WGS sequence"/>
</dbReference>
<evidence type="ECO:0000313" key="1">
    <source>
        <dbReference type="EMBL" id="RKF58426.1"/>
    </source>
</evidence>
<proteinExistence type="predicted"/>
<dbReference type="InterPro" id="IPR008871">
    <property type="entry name" value="Totivirus_coat"/>
</dbReference>
<dbReference type="AlphaFoldDB" id="A0A420HLZ0"/>
<protein>
    <submittedName>
        <fullName evidence="1">Major capsid protein</fullName>
    </submittedName>
</protein>
<dbReference type="EMBL" id="MCBR01018312">
    <property type="protein sequence ID" value="RKF58426.1"/>
    <property type="molecule type" value="Genomic_DNA"/>
</dbReference>
<gene>
    <name evidence="1" type="ORF">GcC1_183042</name>
</gene>
<name>A0A420HLZ0_9PEZI</name>
<evidence type="ECO:0000313" key="2">
    <source>
        <dbReference type="Proteomes" id="UP000285405"/>
    </source>
</evidence>
<sequence length="97" mass="10895">MQILYEVGRRYATVGAGLIPRSRNVIRADASYKTNAVLLEDFVGLAQKYSHFSANFEYSSLVGVVERIGLGGWPLKYRRLQEQYHGICSLEELNPGS</sequence>
<accession>A0A420HLZ0</accession>
<organism evidence="1 2">
    <name type="scientific">Golovinomyces cichoracearum</name>
    <dbReference type="NCBI Taxonomy" id="62708"/>
    <lineage>
        <taxon>Eukaryota</taxon>
        <taxon>Fungi</taxon>
        <taxon>Dikarya</taxon>
        <taxon>Ascomycota</taxon>
        <taxon>Pezizomycotina</taxon>
        <taxon>Leotiomycetes</taxon>
        <taxon>Erysiphales</taxon>
        <taxon>Erysiphaceae</taxon>
        <taxon>Golovinomyces</taxon>
    </lineage>
</organism>
<reference evidence="1 2" key="1">
    <citation type="journal article" date="2018" name="BMC Genomics">
        <title>Comparative genome analyses reveal sequence features reflecting distinct modes of host-adaptation between dicot and monocot powdery mildew.</title>
        <authorList>
            <person name="Wu Y."/>
            <person name="Ma X."/>
            <person name="Pan Z."/>
            <person name="Kale S.D."/>
            <person name="Song Y."/>
            <person name="King H."/>
            <person name="Zhang Q."/>
            <person name="Presley C."/>
            <person name="Deng X."/>
            <person name="Wei C.I."/>
            <person name="Xiao S."/>
        </authorList>
    </citation>
    <scope>NUCLEOTIDE SEQUENCE [LARGE SCALE GENOMIC DNA]</scope>
    <source>
        <strain evidence="1">UCSC1</strain>
    </source>
</reference>
<comment type="caution">
    <text evidence="1">The sequence shown here is derived from an EMBL/GenBank/DDBJ whole genome shotgun (WGS) entry which is preliminary data.</text>
</comment>
<dbReference type="OrthoDB" id="10572483at2759"/>